<dbReference type="SMART" id="SM00904">
    <property type="entry name" value="Flavokinase"/>
    <property type="match status" value="1"/>
</dbReference>
<keyword evidence="8 15" id="KW-0547">Nucleotide-binding</keyword>
<dbReference type="RefSeq" id="WP_269315930.1">
    <property type="nucleotide sequence ID" value="NZ_CP098251.1"/>
</dbReference>
<dbReference type="GO" id="GO:0006747">
    <property type="term" value="P:FAD biosynthetic process"/>
    <property type="evidence" value="ECO:0007669"/>
    <property type="project" value="UniProtKB-UniRule"/>
</dbReference>
<evidence type="ECO:0000256" key="4">
    <source>
        <dbReference type="ARBA" id="ARBA00022630"/>
    </source>
</evidence>
<dbReference type="NCBIfam" id="NF004159">
    <property type="entry name" value="PRK05627.1-2"/>
    <property type="match status" value="1"/>
</dbReference>
<proteinExistence type="inferred from homology"/>
<evidence type="ECO:0000256" key="7">
    <source>
        <dbReference type="ARBA" id="ARBA00022695"/>
    </source>
</evidence>
<sequence length="320" mass="35776">MKVFRGFSYNSPHDPCALAIGNFDGVHKGHMVLLARLREAADRLHLPATVLTFNPHPRQYFALKTGTMAHAPATITPLREKIQALSRCHIDQVMIARFNNTTAGLSSEEFIEKILVKALNVKWLIIGENFRFGKGRTGTTDELKKAGERYGFHVEVLPAVKDENGRISSSCIRKALEESDFETVATLLGKPYAISGHVVHGDKIGRNLGFPTANVPIRHYNPILSGVFITRVHGLSENPLPSVSMIGVRPTIESNRHMMLETHILDFDRSCYGSLIQVEFLKKLRDNQKFPDLETLTAAIQNDVNIARSYFAKHKTPVKN</sequence>
<feature type="domain" description="Riboflavin kinase" evidence="16">
    <location>
        <begin position="187"/>
        <end position="312"/>
    </location>
</feature>
<evidence type="ECO:0000256" key="8">
    <source>
        <dbReference type="ARBA" id="ARBA00022741"/>
    </source>
</evidence>
<comment type="pathway">
    <text evidence="3 15">Cofactor biosynthesis; FMN biosynthesis; FMN from riboflavin (ATP route): step 1/1.</text>
</comment>
<comment type="catalytic activity">
    <reaction evidence="13 15">
        <text>riboflavin + ATP = FMN + ADP + H(+)</text>
        <dbReference type="Rhea" id="RHEA:14357"/>
        <dbReference type="ChEBI" id="CHEBI:15378"/>
        <dbReference type="ChEBI" id="CHEBI:30616"/>
        <dbReference type="ChEBI" id="CHEBI:57986"/>
        <dbReference type="ChEBI" id="CHEBI:58210"/>
        <dbReference type="ChEBI" id="CHEBI:456216"/>
        <dbReference type="EC" id="2.7.1.26"/>
    </reaction>
</comment>
<evidence type="ECO:0000259" key="16">
    <source>
        <dbReference type="SMART" id="SM00904"/>
    </source>
</evidence>
<evidence type="ECO:0000313" key="17">
    <source>
        <dbReference type="EMBL" id="WAV91152.1"/>
    </source>
</evidence>
<dbReference type="NCBIfam" id="NF004163">
    <property type="entry name" value="PRK05627.1-6"/>
    <property type="match status" value="1"/>
</dbReference>
<dbReference type="GO" id="GO:0008531">
    <property type="term" value="F:riboflavin kinase activity"/>
    <property type="evidence" value="ECO:0007669"/>
    <property type="project" value="UniProtKB-UniRule"/>
</dbReference>
<dbReference type="InterPro" id="IPR015865">
    <property type="entry name" value="Riboflavin_kinase_bac/euk"/>
</dbReference>
<dbReference type="InterPro" id="IPR023465">
    <property type="entry name" value="Riboflavin_kinase_dom_sf"/>
</dbReference>
<dbReference type="GO" id="GO:0005524">
    <property type="term" value="F:ATP binding"/>
    <property type="evidence" value="ECO:0007669"/>
    <property type="project" value="UniProtKB-UniRule"/>
</dbReference>
<evidence type="ECO:0000256" key="6">
    <source>
        <dbReference type="ARBA" id="ARBA00022679"/>
    </source>
</evidence>
<evidence type="ECO:0000256" key="3">
    <source>
        <dbReference type="ARBA" id="ARBA00005201"/>
    </source>
</evidence>
<protein>
    <recommendedName>
        <fullName evidence="15">Riboflavin biosynthesis protein</fullName>
    </recommendedName>
    <domain>
        <recommendedName>
            <fullName evidence="15">Riboflavin kinase</fullName>
            <ecNumber evidence="15">2.7.1.26</ecNumber>
        </recommendedName>
        <alternativeName>
            <fullName evidence="15">Flavokinase</fullName>
        </alternativeName>
    </domain>
    <domain>
        <recommendedName>
            <fullName evidence="15">FMN adenylyltransferase</fullName>
            <ecNumber evidence="15">2.7.7.2</ecNumber>
        </recommendedName>
        <alternativeName>
            <fullName evidence="15">FAD pyrophosphorylase</fullName>
        </alternativeName>
        <alternativeName>
            <fullName evidence="15">FAD synthase</fullName>
        </alternativeName>
    </domain>
</protein>
<dbReference type="InterPro" id="IPR023468">
    <property type="entry name" value="Riboflavin_kinase"/>
</dbReference>
<dbReference type="Pfam" id="PF06574">
    <property type="entry name" value="FAD_syn"/>
    <property type="match status" value="1"/>
</dbReference>
<dbReference type="EMBL" id="CP098251">
    <property type="protein sequence ID" value="WAV91152.1"/>
    <property type="molecule type" value="Genomic_DNA"/>
</dbReference>
<comment type="function">
    <text evidence="1">Catalyzes the phosphorylation of riboflavin to FMN followed by the adenylation of FMN to FAD.</text>
</comment>
<dbReference type="InterPro" id="IPR015864">
    <property type="entry name" value="FAD_synthase"/>
</dbReference>
<dbReference type="NCBIfam" id="TIGR00083">
    <property type="entry name" value="ribF"/>
    <property type="match status" value="1"/>
</dbReference>
<keyword evidence="11 15" id="KW-0067">ATP-binding</keyword>
<comment type="catalytic activity">
    <reaction evidence="14 15">
        <text>FMN + ATP + H(+) = FAD + diphosphate</text>
        <dbReference type="Rhea" id="RHEA:17237"/>
        <dbReference type="ChEBI" id="CHEBI:15378"/>
        <dbReference type="ChEBI" id="CHEBI:30616"/>
        <dbReference type="ChEBI" id="CHEBI:33019"/>
        <dbReference type="ChEBI" id="CHEBI:57692"/>
        <dbReference type="ChEBI" id="CHEBI:58210"/>
        <dbReference type="EC" id="2.7.7.2"/>
    </reaction>
</comment>
<evidence type="ECO:0000256" key="1">
    <source>
        <dbReference type="ARBA" id="ARBA00002121"/>
    </source>
</evidence>
<dbReference type="PANTHER" id="PTHR22749:SF6">
    <property type="entry name" value="RIBOFLAVIN KINASE"/>
    <property type="match status" value="1"/>
</dbReference>
<gene>
    <name evidence="17" type="ORF">NB646_10200</name>
</gene>
<keyword evidence="7 15" id="KW-0548">Nucleotidyltransferase</keyword>
<reference evidence="17" key="1">
    <citation type="journal article" date="2022" name="Front. Microbiol.">
        <title>New perspectives on an old grouping: The genomic and phenotypic variability of Oxalobacter formigenes and the implications for calcium oxalate stone prevention.</title>
        <authorList>
            <person name="Chmiel J.A."/>
            <person name="Carr C."/>
            <person name="Stuivenberg G.A."/>
            <person name="Venema R."/>
            <person name="Chanyi R.M."/>
            <person name="Al K.F."/>
            <person name="Giguere D."/>
            <person name="Say H."/>
            <person name="Akouris P.P."/>
            <person name="Dominguez Romero S.A."/>
            <person name="Kwong A."/>
            <person name="Tai V."/>
            <person name="Koval S.F."/>
            <person name="Razvi H."/>
            <person name="Bjazevic J."/>
            <person name="Burton J.P."/>
        </authorList>
    </citation>
    <scope>NUCLEOTIDE SEQUENCE</scope>
    <source>
        <strain evidence="17">OxK</strain>
    </source>
</reference>
<evidence type="ECO:0000256" key="12">
    <source>
        <dbReference type="ARBA" id="ARBA00023268"/>
    </source>
</evidence>
<evidence type="ECO:0000256" key="14">
    <source>
        <dbReference type="ARBA" id="ARBA00049494"/>
    </source>
</evidence>
<dbReference type="InterPro" id="IPR004821">
    <property type="entry name" value="Cyt_trans-like"/>
</dbReference>
<dbReference type="GO" id="GO:0003919">
    <property type="term" value="F:FMN adenylyltransferase activity"/>
    <property type="evidence" value="ECO:0007669"/>
    <property type="project" value="UniProtKB-UniRule"/>
</dbReference>
<keyword evidence="4 15" id="KW-0285">Flavoprotein</keyword>
<dbReference type="PIRSF" id="PIRSF004491">
    <property type="entry name" value="FAD_Synth"/>
    <property type="match status" value="1"/>
</dbReference>
<evidence type="ECO:0000256" key="9">
    <source>
        <dbReference type="ARBA" id="ARBA00022777"/>
    </source>
</evidence>
<keyword evidence="12" id="KW-0511">Multifunctional enzyme</keyword>
<dbReference type="Proteomes" id="UP001164819">
    <property type="component" value="Chromosome"/>
</dbReference>
<dbReference type="GO" id="GO:0009231">
    <property type="term" value="P:riboflavin biosynthetic process"/>
    <property type="evidence" value="ECO:0007669"/>
    <property type="project" value="InterPro"/>
</dbReference>
<dbReference type="NCBIfam" id="TIGR00125">
    <property type="entry name" value="cyt_tran_rel"/>
    <property type="match status" value="1"/>
</dbReference>
<keyword evidence="5 15" id="KW-0288">FMN</keyword>
<dbReference type="GO" id="GO:0009398">
    <property type="term" value="P:FMN biosynthetic process"/>
    <property type="evidence" value="ECO:0007669"/>
    <property type="project" value="UniProtKB-UniRule"/>
</dbReference>
<comment type="similarity">
    <text evidence="15">Belongs to the ribF family.</text>
</comment>
<dbReference type="Gene3D" id="3.40.50.620">
    <property type="entry name" value="HUPs"/>
    <property type="match status" value="1"/>
</dbReference>
<dbReference type="AlphaFoldDB" id="A0A9E9LDV7"/>
<evidence type="ECO:0000256" key="13">
    <source>
        <dbReference type="ARBA" id="ARBA00047880"/>
    </source>
</evidence>
<keyword evidence="6 15" id="KW-0808">Transferase</keyword>
<dbReference type="FunFam" id="3.40.50.620:FF:000021">
    <property type="entry name" value="Riboflavin biosynthesis protein"/>
    <property type="match status" value="1"/>
</dbReference>
<dbReference type="PANTHER" id="PTHR22749">
    <property type="entry name" value="RIBOFLAVIN KINASE/FMN ADENYLYLTRANSFERASE"/>
    <property type="match status" value="1"/>
</dbReference>
<dbReference type="InterPro" id="IPR002606">
    <property type="entry name" value="Riboflavin_kinase_bac"/>
</dbReference>
<keyword evidence="10 15" id="KW-0274">FAD</keyword>
<keyword evidence="9 15" id="KW-0418">Kinase</keyword>
<name>A0A9E9LDV7_9BURK</name>
<dbReference type="EC" id="2.7.7.2" evidence="15"/>
<organism evidence="17">
    <name type="scientific">Oxalobacter aliiformigenes</name>
    <dbReference type="NCBI Taxonomy" id="2946593"/>
    <lineage>
        <taxon>Bacteria</taxon>
        <taxon>Pseudomonadati</taxon>
        <taxon>Pseudomonadota</taxon>
        <taxon>Betaproteobacteria</taxon>
        <taxon>Burkholderiales</taxon>
        <taxon>Oxalobacteraceae</taxon>
        <taxon>Oxalobacter</taxon>
    </lineage>
</organism>
<evidence type="ECO:0000256" key="11">
    <source>
        <dbReference type="ARBA" id="ARBA00022840"/>
    </source>
</evidence>
<dbReference type="Pfam" id="PF01687">
    <property type="entry name" value="Flavokinase"/>
    <property type="match status" value="1"/>
</dbReference>
<evidence type="ECO:0000256" key="10">
    <source>
        <dbReference type="ARBA" id="ARBA00022827"/>
    </source>
</evidence>
<dbReference type="InterPro" id="IPR014729">
    <property type="entry name" value="Rossmann-like_a/b/a_fold"/>
</dbReference>
<evidence type="ECO:0000256" key="2">
    <source>
        <dbReference type="ARBA" id="ARBA00004726"/>
    </source>
</evidence>
<evidence type="ECO:0000256" key="5">
    <source>
        <dbReference type="ARBA" id="ARBA00022643"/>
    </source>
</evidence>
<evidence type="ECO:0000256" key="15">
    <source>
        <dbReference type="PIRNR" id="PIRNR004491"/>
    </source>
</evidence>
<comment type="pathway">
    <text evidence="2 15">Cofactor biosynthesis; FAD biosynthesis; FAD from FMN: step 1/1.</text>
</comment>
<accession>A0A9E9LDV7</accession>
<dbReference type="Gene3D" id="2.40.30.30">
    <property type="entry name" value="Riboflavin kinase-like"/>
    <property type="match status" value="1"/>
</dbReference>
<dbReference type="SUPFAM" id="SSF82114">
    <property type="entry name" value="Riboflavin kinase-like"/>
    <property type="match status" value="1"/>
</dbReference>
<dbReference type="NCBIfam" id="NF004160">
    <property type="entry name" value="PRK05627.1-3"/>
    <property type="match status" value="1"/>
</dbReference>
<dbReference type="EC" id="2.7.1.26" evidence="15"/>
<dbReference type="CDD" id="cd02064">
    <property type="entry name" value="FAD_synthetase_N"/>
    <property type="match status" value="1"/>
</dbReference>
<dbReference type="SUPFAM" id="SSF52374">
    <property type="entry name" value="Nucleotidylyl transferase"/>
    <property type="match status" value="1"/>
</dbReference>
<dbReference type="NCBIfam" id="NF004162">
    <property type="entry name" value="PRK05627.1-5"/>
    <property type="match status" value="1"/>
</dbReference>